<reference evidence="2 3" key="1">
    <citation type="journal article" date="2018" name="Science">
        <title>The opium poppy genome and morphinan production.</title>
        <authorList>
            <person name="Guo L."/>
            <person name="Winzer T."/>
            <person name="Yang X."/>
            <person name="Li Y."/>
            <person name="Ning Z."/>
            <person name="He Z."/>
            <person name="Teodor R."/>
            <person name="Lu Y."/>
            <person name="Bowser T.A."/>
            <person name="Graham I.A."/>
            <person name="Ye K."/>
        </authorList>
    </citation>
    <scope>NUCLEOTIDE SEQUENCE [LARGE SCALE GENOMIC DNA]</scope>
    <source>
        <strain evidence="3">cv. HN1</strain>
        <tissue evidence="2">Leaves</tissue>
    </source>
</reference>
<sequence>MTSASIATSSICSHNLRRNIIYGDYHQRHRTSSSSFQTVAGGLTYLPMTMRTINTNFMSSSSTTNKRTSHIRNAIENLPAGAPLPTPPGPPSSGWFSWIIWTLIPMLFPLFKSKLSPLLLLKQRVDTVIDIVDDTAELIEDVAEEVVKITDHFEDKVPDGSALKNTMCAIHEVAQQTIKVADLAEDLIDKLANLSDDSLDSWLVGVISLLACKIYAHQELTTNKGITHSGEALEEKMKNLLEKQEEAAAKDQAEEEQKKEAPQKS</sequence>
<protein>
    <submittedName>
        <fullName evidence="2">Uncharacterized protein</fullName>
    </submittedName>
</protein>
<dbReference type="Proteomes" id="UP000316621">
    <property type="component" value="Chromosome 6"/>
</dbReference>
<dbReference type="AlphaFoldDB" id="A0A4Y7JWG7"/>
<organism evidence="2 3">
    <name type="scientific">Papaver somniferum</name>
    <name type="common">Opium poppy</name>
    <dbReference type="NCBI Taxonomy" id="3469"/>
    <lineage>
        <taxon>Eukaryota</taxon>
        <taxon>Viridiplantae</taxon>
        <taxon>Streptophyta</taxon>
        <taxon>Embryophyta</taxon>
        <taxon>Tracheophyta</taxon>
        <taxon>Spermatophyta</taxon>
        <taxon>Magnoliopsida</taxon>
        <taxon>Ranunculales</taxon>
        <taxon>Papaveraceae</taxon>
        <taxon>Papaveroideae</taxon>
        <taxon>Papaver</taxon>
    </lineage>
</organism>
<dbReference type="PANTHER" id="PTHR33735:SF14">
    <property type="entry name" value="PHAGE CAPSID SCAFFOLDING PROTEIN (GPO) SERINE PEPTIDASE"/>
    <property type="match status" value="1"/>
</dbReference>
<evidence type="ECO:0000256" key="1">
    <source>
        <dbReference type="SAM" id="MobiDB-lite"/>
    </source>
</evidence>
<evidence type="ECO:0000313" key="2">
    <source>
        <dbReference type="EMBL" id="RZC64402.1"/>
    </source>
</evidence>
<name>A0A4Y7JWG7_PAPSO</name>
<keyword evidence="3" id="KW-1185">Reference proteome</keyword>
<accession>A0A4Y7JWG7</accession>
<dbReference type="Gramene" id="RZC64402">
    <property type="protein sequence ID" value="RZC64402"/>
    <property type="gene ID" value="C5167_008088"/>
</dbReference>
<gene>
    <name evidence="2" type="ORF">C5167_008088</name>
</gene>
<evidence type="ECO:0000313" key="3">
    <source>
        <dbReference type="Proteomes" id="UP000316621"/>
    </source>
</evidence>
<feature type="region of interest" description="Disordered" evidence="1">
    <location>
        <begin position="237"/>
        <end position="265"/>
    </location>
</feature>
<dbReference type="EMBL" id="CM010720">
    <property type="protein sequence ID" value="RZC64402.1"/>
    <property type="molecule type" value="Genomic_DNA"/>
</dbReference>
<proteinExistence type="predicted"/>
<dbReference type="PANTHER" id="PTHR33735">
    <property type="entry name" value="EXPRESSED PROTEIN"/>
    <property type="match status" value="1"/>
</dbReference>